<protein>
    <submittedName>
        <fullName evidence="2">Uncharacterized protein</fullName>
    </submittedName>
</protein>
<sequence length="297" mass="30424">MLLQRSLLCFSLTWKQQLHGEPLMQSPPIRAGRQLGAHRPAWAAAWVEAALSGGLASLPPPVPGARVTPPNGVPRTGVAPSSSPALAARSLLSGGGRHGTRRAGAVVTTPAPPLLQARAEGQSPARRREATGAGPAGDEGQPDKGDRGRASMLAEAGEAGEGSAAQEWQQGSSTRATYPAAPAEHTGEALSATGNRPEDGGSCPEAVGPALEAWVREGAERQLVALVERVLEEAGGSPLGTGGRRSGGAATELLTLLHRAHKQLAEVEAASADYAMRAKAATARDEIVKHVTAYVSS</sequence>
<proteinExistence type="predicted"/>
<keyword evidence="3" id="KW-1185">Reference proteome</keyword>
<feature type="region of interest" description="Disordered" evidence="1">
    <location>
        <begin position="89"/>
        <end position="205"/>
    </location>
</feature>
<reference evidence="2 3" key="1">
    <citation type="journal article" date="2014" name="Nat. Commun.">
        <title>Klebsormidium flaccidum genome reveals primary factors for plant terrestrial adaptation.</title>
        <authorList>
            <person name="Hori K."/>
            <person name="Maruyama F."/>
            <person name="Fujisawa T."/>
            <person name="Togashi T."/>
            <person name="Yamamoto N."/>
            <person name="Seo M."/>
            <person name="Sato S."/>
            <person name="Yamada T."/>
            <person name="Mori H."/>
            <person name="Tajima N."/>
            <person name="Moriyama T."/>
            <person name="Ikeuchi M."/>
            <person name="Watanabe M."/>
            <person name="Wada H."/>
            <person name="Kobayashi K."/>
            <person name="Saito M."/>
            <person name="Masuda T."/>
            <person name="Sasaki-Sekimoto Y."/>
            <person name="Mashiguchi K."/>
            <person name="Awai K."/>
            <person name="Shimojima M."/>
            <person name="Masuda S."/>
            <person name="Iwai M."/>
            <person name="Nobusawa T."/>
            <person name="Narise T."/>
            <person name="Kondo S."/>
            <person name="Saito H."/>
            <person name="Sato R."/>
            <person name="Murakawa M."/>
            <person name="Ihara Y."/>
            <person name="Oshima-Yamada Y."/>
            <person name="Ohtaka K."/>
            <person name="Satoh M."/>
            <person name="Sonobe K."/>
            <person name="Ishii M."/>
            <person name="Ohtani R."/>
            <person name="Kanamori-Sato M."/>
            <person name="Honoki R."/>
            <person name="Miyazaki D."/>
            <person name="Mochizuki H."/>
            <person name="Umetsu J."/>
            <person name="Higashi K."/>
            <person name="Shibata D."/>
            <person name="Kamiya Y."/>
            <person name="Sato N."/>
            <person name="Nakamura Y."/>
            <person name="Tabata S."/>
            <person name="Ida S."/>
            <person name="Kurokawa K."/>
            <person name="Ohta H."/>
        </authorList>
    </citation>
    <scope>NUCLEOTIDE SEQUENCE [LARGE SCALE GENOMIC DNA]</scope>
    <source>
        <strain evidence="2 3">NIES-2285</strain>
    </source>
</reference>
<evidence type="ECO:0000256" key="1">
    <source>
        <dbReference type="SAM" id="MobiDB-lite"/>
    </source>
</evidence>
<name>A0A1Y1ILT5_KLENI</name>
<feature type="compositionally biased region" description="Low complexity" evidence="1">
    <location>
        <begin position="154"/>
        <end position="171"/>
    </location>
</feature>
<dbReference type="EMBL" id="DF237811">
    <property type="protein sequence ID" value="GAQ91820.1"/>
    <property type="molecule type" value="Genomic_DNA"/>
</dbReference>
<organism evidence="2 3">
    <name type="scientific">Klebsormidium nitens</name>
    <name type="common">Green alga</name>
    <name type="synonym">Ulothrix nitens</name>
    <dbReference type="NCBI Taxonomy" id="105231"/>
    <lineage>
        <taxon>Eukaryota</taxon>
        <taxon>Viridiplantae</taxon>
        <taxon>Streptophyta</taxon>
        <taxon>Klebsormidiophyceae</taxon>
        <taxon>Klebsormidiales</taxon>
        <taxon>Klebsormidiaceae</taxon>
        <taxon>Klebsormidium</taxon>
    </lineage>
</organism>
<evidence type="ECO:0000313" key="2">
    <source>
        <dbReference type="EMBL" id="GAQ91820.1"/>
    </source>
</evidence>
<accession>A0A1Y1ILT5</accession>
<gene>
    <name evidence="2" type="ORF">KFL_008620050</name>
</gene>
<dbReference type="AlphaFoldDB" id="A0A1Y1ILT5"/>
<evidence type="ECO:0000313" key="3">
    <source>
        <dbReference type="Proteomes" id="UP000054558"/>
    </source>
</evidence>
<dbReference type="Proteomes" id="UP000054558">
    <property type="component" value="Unassembled WGS sequence"/>
</dbReference>